<accession>A0A484KYB5</accession>
<keyword evidence="5" id="KW-0804">Transcription</keyword>
<evidence type="ECO:0000313" key="10">
    <source>
        <dbReference type="EMBL" id="VFQ67486.1"/>
    </source>
</evidence>
<keyword evidence="2" id="KW-0677">Repeat</keyword>
<feature type="domain" description="Myb-like" evidence="8">
    <location>
        <begin position="58"/>
        <end position="104"/>
    </location>
</feature>
<dbReference type="PANTHER" id="PTHR45614:SF259">
    <property type="entry name" value="MYB DOMAIN PROTEIN 89-RELATED"/>
    <property type="match status" value="1"/>
</dbReference>
<keyword evidence="4" id="KW-0238">DNA-binding</keyword>
<dbReference type="GO" id="GO:0000978">
    <property type="term" value="F:RNA polymerase II cis-regulatory region sequence-specific DNA binding"/>
    <property type="evidence" value="ECO:0007669"/>
    <property type="project" value="TreeGrafter"/>
</dbReference>
<dbReference type="PROSITE" id="PS51294">
    <property type="entry name" value="HTH_MYB"/>
    <property type="match status" value="2"/>
</dbReference>
<evidence type="ECO:0000256" key="6">
    <source>
        <dbReference type="ARBA" id="ARBA00023242"/>
    </source>
</evidence>
<feature type="domain" description="Myb-like" evidence="8">
    <location>
        <begin position="105"/>
        <end position="155"/>
    </location>
</feature>
<dbReference type="SMART" id="SM00717">
    <property type="entry name" value="SANT"/>
    <property type="match status" value="2"/>
</dbReference>
<evidence type="ECO:0000259" key="8">
    <source>
        <dbReference type="PROSITE" id="PS50090"/>
    </source>
</evidence>
<keyword evidence="6" id="KW-0539">Nucleus</keyword>
<dbReference type="AlphaFoldDB" id="A0A484KYB5"/>
<comment type="subcellular location">
    <subcellularLocation>
        <location evidence="1">Nucleus</location>
    </subcellularLocation>
</comment>
<feature type="region of interest" description="Disordered" evidence="7">
    <location>
        <begin position="158"/>
        <end position="208"/>
    </location>
</feature>
<reference evidence="10 11" key="1">
    <citation type="submission" date="2018-04" db="EMBL/GenBank/DDBJ databases">
        <authorList>
            <person name="Vogel A."/>
        </authorList>
    </citation>
    <scope>NUCLEOTIDE SEQUENCE [LARGE SCALE GENOMIC DNA]</scope>
</reference>
<dbReference type="InterPro" id="IPR009057">
    <property type="entry name" value="Homeodomain-like_sf"/>
</dbReference>
<keyword evidence="3" id="KW-0805">Transcription regulation</keyword>
<evidence type="ECO:0000256" key="5">
    <source>
        <dbReference type="ARBA" id="ARBA00023163"/>
    </source>
</evidence>
<dbReference type="GO" id="GO:0010597">
    <property type="term" value="P:green leaf volatile biosynthetic process"/>
    <property type="evidence" value="ECO:0007669"/>
    <property type="project" value="UniProtKB-ARBA"/>
</dbReference>
<evidence type="ECO:0000256" key="1">
    <source>
        <dbReference type="ARBA" id="ARBA00004123"/>
    </source>
</evidence>
<sequence length="346" mass="37384">MNITHFHPPHAHHHLLELISQTNPENFRYTDPKNEAKSFPGSASSATGGSTAAGFCARSHWKPHEDAKLKELVAVHGPHNWNFIARHLHGRSGKSCRLRWFNQLDPKLNKAAFTEEEEEMLVEAHRVYGNKWAMIARLFPGRTDNAVKNHWHVLTARDHRRQPPPPVIAVSGDSTTSSPSGCKRRKQGNLGGDYPENPTPAAANDSSAAYAAAGPVEEARSTCTHLISLSPSFGHNPPPPPDDFQLLPSVTGSSSRRMAVAEGGGGGGRSESSNSEVNLCNPTTLPFAFALARELSACHTEAEAVYAPNAQHPWPPRPSPAVIAGLPTPSTPKSRLKSCPALPIIL</sequence>
<dbReference type="PANTHER" id="PTHR45614">
    <property type="entry name" value="MYB PROTEIN-RELATED"/>
    <property type="match status" value="1"/>
</dbReference>
<dbReference type="InterPro" id="IPR050560">
    <property type="entry name" value="MYB_TF"/>
</dbReference>
<evidence type="ECO:0000313" key="11">
    <source>
        <dbReference type="Proteomes" id="UP000595140"/>
    </source>
</evidence>
<dbReference type="GO" id="GO:0000981">
    <property type="term" value="F:DNA-binding transcription factor activity, RNA polymerase II-specific"/>
    <property type="evidence" value="ECO:0007669"/>
    <property type="project" value="TreeGrafter"/>
</dbReference>
<evidence type="ECO:0000256" key="3">
    <source>
        <dbReference type="ARBA" id="ARBA00023015"/>
    </source>
</evidence>
<feature type="domain" description="HTH myb-type" evidence="9">
    <location>
        <begin position="58"/>
        <end position="104"/>
    </location>
</feature>
<name>A0A484KYB5_9ASTE</name>
<dbReference type="CDD" id="cd00167">
    <property type="entry name" value="SANT"/>
    <property type="match status" value="2"/>
</dbReference>
<evidence type="ECO:0000259" key="9">
    <source>
        <dbReference type="PROSITE" id="PS51294"/>
    </source>
</evidence>
<gene>
    <name evidence="10" type="ORF">CCAM_LOCUS9262</name>
</gene>
<feature type="domain" description="HTH myb-type" evidence="9">
    <location>
        <begin position="105"/>
        <end position="159"/>
    </location>
</feature>
<protein>
    <submittedName>
        <fullName evidence="10">Uncharacterized protein</fullName>
    </submittedName>
</protein>
<dbReference type="GO" id="GO:0005634">
    <property type="term" value="C:nucleus"/>
    <property type="evidence" value="ECO:0007669"/>
    <property type="project" value="UniProtKB-SubCell"/>
</dbReference>
<dbReference type="EMBL" id="OOIL02000613">
    <property type="protein sequence ID" value="VFQ67486.1"/>
    <property type="molecule type" value="Genomic_DNA"/>
</dbReference>
<organism evidence="10 11">
    <name type="scientific">Cuscuta campestris</name>
    <dbReference type="NCBI Taxonomy" id="132261"/>
    <lineage>
        <taxon>Eukaryota</taxon>
        <taxon>Viridiplantae</taxon>
        <taxon>Streptophyta</taxon>
        <taxon>Embryophyta</taxon>
        <taxon>Tracheophyta</taxon>
        <taxon>Spermatophyta</taxon>
        <taxon>Magnoliopsida</taxon>
        <taxon>eudicotyledons</taxon>
        <taxon>Gunneridae</taxon>
        <taxon>Pentapetalae</taxon>
        <taxon>asterids</taxon>
        <taxon>lamiids</taxon>
        <taxon>Solanales</taxon>
        <taxon>Convolvulaceae</taxon>
        <taxon>Cuscuteae</taxon>
        <taxon>Cuscuta</taxon>
        <taxon>Cuscuta subgen. Grammica</taxon>
        <taxon>Cuscuta sect. Cleistogrammica</taxon>
    </lineage>
</organism>
<dbReference type="Pfam" id="PF00249">
    <property type="entry name" value="Myb_DNA-binding"/>
    <property type="match status" value="2"/>
</dbReference>
<dbReference type="InterPro" id="IPR001005">
    <property type="entry name" value="SANT/Myb"/>
</dbReference>
<dbReference type="SUPFAM" id="SSF46689">
    <property type="entry name" value="Homeodomain-like"/>
    <property type="match status" value="1"/>
</dbReference>
<dbReference type="Gene3D" id="1.10.10.60">
    <property type="entry name" value="Homeodomain-like"/>
    <property type="match status" value="2"/>
</dbReference>
<dbReference type="OrthoDB" id="2143914at2759"/>
<dbReference type="PROSITE" id="PS50090">
    <property type="entry name" value="MYB_LIKE"/>
    <property type="match status" value="2"/>
</dbReference>
<evidence type="ECO:0000256" key="2">
    <source>
        <dbReference type="ARBA" id="ARBA00022737"/>
    </source>
</evidence>
<dbReference type="FunFam" id="1.10.10.60:FF:000060">
    <property type="entry name" value="MYB transcription factor"/>
    <property type="match status" value="1"/>
</dbReference>
<keyword evidence="11" id="KW-1185">Reference proteome</keyword>
<dbReference type="Proteomes" id="UP000595140">
    <property type="component" value="Unassembled WGS sequence"/>
</dbReference>
<proteinExistence type="predicted"/>
<evidence type="ECO:0000256" key="4">
    <source>
        <dbReference type="ARBA" id="ARBA00023125"/>
    </source>
</evidence>
<evidence type="ECO:0000256" key="7">
    <source>
        <dbReference type="SAM" id="MobiDB-lite"/>
    </source>
</evidence>
<feature type="region of interest" description="Disordered" evidence="7">
    <location>
        <begin position="256"/>
        <end position="275"/>
    </location>
</feature>
<dbReference type="InterPro" id="IPR017930">
    <property type="entry name" value="Myb_dom"/>
</dbReference>